<proteinExistence type="predicted"/>
<organism evidence="1 2">
    <name type="scientific">Wuchereria bancrofti</name>
    <dbReference type="NCBI Taxonomy" id="6293"/>
    <lineage>
        <taxon>Eukaryota</taxon>
        <taxon>Metazoa</taxon>
        <taxon>Ecdysozoa</taxon>
        <taxon>Nematoda</taxon>
        <taxon>Chromadorea</taxon>
        <taxon>Rhabditida</taxon>
        <taxon>Spirurina</taxon>
        <taxon>Spiruromorpha</taxon>
        <taxon>Filarioidea</taxon>
        <taxon>Onchocercidae</taxon>
        <taxon>Wuchereria</taxon>
    </lineage>
</organism>
<dbReference type="AlphaFoldDB" id="J9EAR6"/>
<sequence>MASCAISCFRKSEIHEMVTPTDDLILRVTSDANVVSLTQNMTEAFVQQGEDDTCGLLLMNNSVEVADDKSHNKRHPSTNTKANIFWPGTHFWRGVYFRSSEFTKTEKKYNSAVLFEIENRLHLSEKISSQQLNKRNRLNKLLLLTNVSWLKATLNDNDWLSPNVGPIETLYWSTEFINHTTRSANLLQLRPIYAFFRSSLKQIKHLTDEKRNEALKMAIYINIKEHTCSGAHVACAGVSQYALSHYPVFN</sequence>
<dbReference type="Proteomes" id="UP000004810">
    <property type="component" value="Unassembled WGS sequence"/>
</dbReference>
<name>J9EAR6_WUCBA</name>
<evidence type="ECO:0000313" key="1">
    <source>
        <dbReference type="EMBL" id="EJW79248.1"/>
    </source>
</evidence>
<dbReference type="EMBL" id="ADBV01005688">
    <property type="protein sequence ID" value="EJW79248.1"/>
    <property type="molecule type" value="Genomic_DNA"/>
</dbReference>
<evidence type="ECO:0000313" key="2">
    <source>
        <dbReference type="Proteomes" id="UP000004810"/>
    </source>
</evidence>
<accession>J9EAR6</accession>
<protein>
    <submittedName>
        <fullName evidence="1">Uncharacterized protein</fullName>
    </submittedName>
</protein>
<gene>
    <name evidence="1" type="ORF">WUBG_09843</name>
</gene>
<reference evidence="2" key="1">
    <citation type="submission" date="2012-08" db="EMBL/GenBank/DDBJ databases">
        <title>The Genome Sequence of Wuchereria bancrofti.</title>
        <authorList>
            <person name="Nutman T.B."/>
            <person name="Fink D.L."/>
            <person name="Russ C."/>
            <person name="Young S."/>
            <person name="Zeng Q."/>
            <person name="Koehrsen M."/>
            <person name="Alvarado L."/>
            <person name="Berlin A."/>
            <person name="Chapman S.B."/>
            <person name="Chen Z."/>
            <person name="Freedman E."/>
            <person name="Gellesch M."/>
            <person name="Goldberg J."/>
            <person name="Griggs A."/>
            <person name="Gujja S."/>
            <person name="Heilman E.R."/>
            <person name="Heiman D."/>
            <person name="Hepburn T."/>
            <person name="Howarth C."/>
            <person name="Jen D."/>
            <person name="Larson L."/>
            <person name="Lewis B."/>
            <person name="Mehta T."/>
            <person name="Park D."/>
            <person name="Pearson M."/>
            <person name="Roberts A."/>
            <person name="Saif S."/>
            <person name="Shea T."/>
            <person name="Shenoy N."/>
            <person name="Sisk P."/>
            <person name="Stolte C."/>
            <person name="Sykes S."/>
            <person name="Walk T."/>
            <person name="White J."/>
            <person name="Yandava C."/>
            <person name="Haas B."/>
            <person name="Henn M.R."/>
            <person name="Nusbaum C."/>
            <person name="Birren B."/>
        </authorList>
    </citation>
    <scope>NUCLEOTIDE SEQUENCE [LARGE SCALE GENOMIC DNA]</scope>
    <source>
        <strain evidence="2">NA</strain>
    </source>
</reference>
<comment type="caution">
    <text evidence="1">The sequence shown here is derived from an EMBL/GenBank/DDBJ whole genome shotgun (WGS) entry which is preliminary data.</text>
</comment>